<accession>A0A0R1HMT8</accession>
<reference evidence="1 2" key="1">
    <citation type="journal article" date="2015" name="Genome Announc.">
        <title>Expanding the biotechnology potential of lactobacilli through comparative genomics of 213 strains and associated genera.</title>
        <authorList>
            <person name="Sun Z."/>
            <person name="Harris H.M."/>
            <person name="McCann A."/>
            <person name="Guo C."/>
            <person name="Argimon S."/>
            <person name="Zhang W."/>
            <person name="Yang X."/>
            <person name="Jeffery I.B."/>
            <person name="Cooney J.C."/>
            <person name="Kagawa T.F."/>
            <person name="Liu W."/>
            <person name="Song Y."/>
            <person name="Salvetti E."/>
            <person name="Wrobel A."/>
            <person name="Rasinkangas P."/>
            <person name="Parkhill J."/>
            <person name="Rea M.C."/>
            <person name="O'Sullivan O."/>
            <person name="Ritari J."/>
            <person name="Douillard F.P."/>
            <person name="Paul Ross R."/>
            <person name="Yang R."/>
            <person name="Briner A.E."/>
            <person name="Felis G.E."/>
            <person name="de Vos W.M."/>
            <person name="Barrangou R."/>
            <person name="Klaenhammer T.R."/>
            <person name="Caufield P.W."/>
            <person name="Cui Y."/>
            <person name="Zhang H."/>
            <person name="O'Toole P.W."/>
        </authorList>
    </citation>
    <scope>NUCLEOTIDE SEQUENCE [LARGE SCALE GENOMIC DNA]</scope>
    <source>
        <strain evidence="1 2">JCM 15530</strain>
    </source>
</reference>
<proteinExistence type="predicted"/>
<evidence type="ECO:0000313" key="1">
    <source>
        <dbReference type="EMBL" id="KRK48141.1"/>
    </source>
</evidence>
<evidence type="ECO:0000313" key="2">
    <source>
        <dbReference type="Proteomes" id="UP000050911"/>
    </source>
</evidence>
<comment type="caution">
    <text evidence="1">The sequence shown here is derived from an EMBL/GenBank/DDBJ whole genome shotgun (WGS) entry which is preliminary data.</text>
</comment>
<sequence length="136" mass="15698">MDVIKAMFWQQSFMRSPLDVDEAGNPNRIVRFDHQIDAIIDMESLVFQTSQELAFKHTHWQRYLSSLSDQERAYIVRKYGSNEQLLTDEDVDQRALNQCNQIEEATAHKFGLADDIAVEVSQDVSAMMRQVLGMIS</sequence>
<dbReference type="AlphaFoldDB" id="A0A0R1HMT8"/>
<dbReference type="EMBL" id="AZCX01000004">
    <property type="protein sequence ID" value="KRK48141.1"/>
    <property type="molecule type" value="Genomic_DNA"/>
</dbReference>
<keyword evidence="2" id="KW-1185">Reference proteome</keyword>
<name>A0A0R1HMT8_9LACO</name>
<protein>
    <submittedName>
        <fullName evidence="1">Uncharacterized protein</fullName>
    </submittedName>
</protein>
<gene>
    <name evidence="1" type="ORF">FC96_GL001873</name>
</gene>
<dbReference type="Proteomes" id="UP000050911">
    <property type="component" value="Unassembled WGS sequence"/>
</dbReference>
<organism evidence="1 2">
    <name type="scientific">Secundilactobacillus kimchicus JCM 15530</name>
    <dbReference type="NCBI Taxonomy" id="1302272"/>
    <lineage>
        <taxon>Bacteria</taxon>
        <taxon>Bacillati</taxon>
        <taxon>Bacillota</taxon>
        <taxon>Bacilli</taxon>
        <taxon>Lactobacillales</taxon>
        <taxon>Lactobacillaceae</taxon>
        <taxon>Secundilactobacillus</taxon>
    </lineage>
</organism>
<dbReference type="PATRIC" id="fig|1302272.5.peg.1902"/>